<proteinExistence type="predicted"/>
<reference evidence="2" key="1">
    <citation type="journal article" date="2019" name="Int. J. Syst. Evol. Microbiol.">
        <title>The Global Catalogue of Microorganisms (GCM) 10K type strain sequencing project: providing services to taxonomists for standard genome sequencing and annotation.</title>
        <authorList>
            <consortium name="The Broad Institute Genomics Platform"/>
            <consortium name="The Broad Institute Genome Sequencing Center for Infectious Disease"/>
            <person name="Wu L."/>
            <person name="Ma J."/>
        </authorList>
    </citation>
    <scope>NUCLEOTIDE SEQUENCE [LARGE SCALE GENOMIC DNA]</scope>
    <source>
        <strain evidence="2">JCM 16928</strain>
    </source>
</reference>
<comment type="caution">
    <text evidence="1">The sequence shown here is derived from an EMBL/GenBank/DDBJ whole genome shotgun (WGS) entry which is preliminary data.</text>
</comment>
<name>A0ABP6Y1M4_9ACTN</name>
<dbReference type="Proteomes" id="UP001501222">
    <property type="component" value="Unassembled WGS sequence"/>
</dbReference>
<organism evidence="1 2">
    <name type="scientific">Kribbella ginsengisoli</name>
    <dbReference type="NCBI Taxonomy" id="363865"/>
    <lineage>
        <taxon>Bacteria</taxon>
        <taxon>Bacillati</taxon>
        <taxon>Actinomycetota</taxon>
        <taxon>Actinomycetes</taxon>
        <taxon>Propionibacteriales</taxon>
        <taxon>Kribbellaceae</taxon>
        <taxon>Kribbella</taxon>
    </lineage>
</organism>
<gene>
    <name evidence="1" type="ORF">GCM10022235_51120</name>
</gene>
<protein>
    <submittedName>
        <fullName evidence="1">Uncharacterized protein</fullName>
    </submittedName>
</protein>
<sequence>MDSEVGGLITYTSGWFPAWRYLAQLPQGRKAARVSELFRVRGESLCPDPIAVTAQGREIGWDRTIHAYEGVR</sequence>
<keyword evidence="2" id="KW-1185">Reference proteome</keyword>
<evidence type="ECO:0000313" key="2">
    <source>
        <dbReference type="Proteomes" id="UP001501222"/>
    </source>
</evidence>
<evidence type="ECO:0000313" key="1">
    <source>
        <dbReference type="EMBL" id="GAA3575273.1"/>
    </source>
</evidence>
<dbReference type="EMBL" id="BAABAA010000007">
    <property type="protein sequence ID" value="GAA3575273.1"/>
    <property type="molecule type" value="Genomic_DNA"/>
</dbReference>
<accession>A0ABP6Y1M4</accession>